<gene>
    <name evidence="3" type="ordered locus">cauri_1985</name>
</gene>
<organism evidence="3 4">
    <name type="scientific">Corynebacterium aurimucosum (strain ATCC 700975 / DSM 44827 / CIP 107346 / CN-1)</name>
    <name type="common">Corynebacterium nigricans</name>
    <dbReference type="NCBI Taxonomy" id="548476"/>
    <lineage>
        <taxon>Bacteria</taxon>
        <taxon>Bacillati</taxon>
        <taxon>Actinomycetota</taxon>
        <taxon>Actinomycetes</taxon>
        <taxon>Mycobacteriales</taxon>
        <taxon>Corynebacteriaceae</taxon>
        <taxon>Corynebacterium</taxon>
    </lineage>
</organism>
<feature type="compositionally biased region" description="Basic residues" evidence="1">
    <location>
        <begin position="631"/>
        <end position="641"/>
    </location>
</feature>
<dbReference type="InterPro" id="IPR003586">
    <property type="entry name" value="Hint_dom_C"/>
</dbReference>
<dbReference type="EMBL" id="CP001601">
    <property type="protein sequence ID" value="ACP33578.1"/>
    <property type="molecule type" value="Genomic_DNA"/>
</dbReference>
<dbReference type="PROSITE" id="PS50818">
    <property type="entry name" value="INTEIN_C_TER"/>
    <property type="match status" value="1"/>
</dbReference>
<dbReference type="InterPro" id="IPR030934">
    <property type="entry name" value="Intein_C"/>
</dbReference>
<evidence type="ECO:0000256" key="1">
    <source>
        <dbReference type="SAM" id="MobiDB-lite"/>
    </source>
</evidence>
<dbReference type="SUPFAM" id="SSF51294">
    <property type="entry name" value="Hedgehog/intein (Hint) domain"/>
    <property type="match status" value="1"/>
</dbReference>
<name>C3PIC4_CORA7</name>
<dbReference type="Proteomes" id="UP000002077">
    <property type="component" value="Chromosome"/>
</dbReference>
<dbReference type="eggNOG" id="COG1372">
    <property type="taxonomic scope" value="Bacteria"/>
</dbReference>
<proteinExistence type="predicted"/>
<evidence type="ECO:0000259" key="2">
    <source>
        <dbReference type="SMART" id="SM00305"/>
    </source>
</evidence>
<dbReference type="InterPro" id="IPR036844">
    <property type="entry name" value="Hint_dom_sf"/>
</dbReference>
<reference evidence="3 4" key="1">
    <citation type="journal article" date="2010" name="BMC Genomics">
        <title>Complete genome sequence and lifestyle of black-pigmented Corynebacterium aurimucosum ATCC 700975 (formerly C. nigricans CN-1) isolated from a vaginal swab of a woman with spontaneous abortion.</title>
        <authorList>
            <person name="Trost E."/>
            <person name="Gotker S."/>
            <person name="Schneider J."/>
            <person name="Schneiker-Bekel S."/>
            <person name="Szczepanowski R."/>
            <person name="Tilker A."/>
            <person name="Viehoever P."/>
            <person name="Arnold W."/>
            <person name="Bekel T."/>
            <person name="Blom J."/>
            <person name="Gartemann K.H."/>
            <person name="Linke B."/>
            <person name="Goesmann A."/>
            <person name="Puhler A."/>
            <person name="Shukla S.K."/>
            <person name="Tauch A."/>
        </authorList>
    </citation>
    <scope>NUCLEOTIDE SEQUENCE [LARGE SCALE GENOMIC DNA]</scope>
    <source>
        <strain evidence="4">ATCC 700975 / DSM 44827 / CIP 107346 / CN-1</strain>
    </source>
</reference>
<feature type="domain" description="Hint" evidence="2">
    <location>
        <begin position="529"/>
        <end position="574"/>
    </location>
</feature>
<accession>C3PIC4</accession>
<feature type="region of interest" description="Disordered" evidence="1">
    <location>
        <begin position="624"/>
        <end position="643"/>
    </location>
</feature>
<dbReference type="AlphaFoldDB" id="C3PIC4"/>
<keyword evidence="4" id="KW-1185">Reference proteome</keyword>
<dbReference type="STRING" id="548476.cauri_1985"/>
<dbReference type="CDD" id="cd00081">
    <property type="entry name" value="Hint"/>
    <property type="match status" value="1"/>
</dbReference>
<dbReference type="InterPro" id="IPR009319">
    <property type="entry name" value="Phage_A118_VSP1"/>
</dbReference>
<dbReference type="Pfam" id="PF06152">
    <property type="entry name" value="Phage_min_cap2"/>
    <property type="match status" value="2"/>
</dbReference>
<protein>
    <recommendedName>
        <fullName evidence="2">Hint domain-containing protein</fullName>
    </recommendedName>
</protein>
<dbReference type="OrthoDB" id="3197444at2"/>
<evidence type="ECO:0000313" key="3">
    <source>
        <dbReference type="EMBL" id="ACP33578.1"/>
    </source>
</evidence>
<dbReference type="HOGENOM" id="CLU_414887_0_0_11"/>
<dbReference type="Gene3D" id="2.170.16.10">
    <property type="entry name" value="Hedgehog/Intein (Hint) domain"/>
    <property type="match status" value="1"/>
</dbReference>
<dbReference type="KEGG" id="car:cauri_1985"/>
<dbReference type="GO" id="GO:0005198">
    <property type="term" value="F:structural molecule activity"/>
    <property type="evidence" value="ECO:0007669"/>
    <property type="project" value="InterPro"/>
</dbReference>
<evidence type="ECO:0000313" key="4">
    <source>
        <dbReference type="Proteomes" id="UP000002077"/>
    </source>
</evidence>
<dbReference type="SMART" id="SM00305">
    <property type="entry name" value="HintC"/>
    <property type="match status" value="1"/>
</dbReference>
<sequence length="661" mass="72210">MADSKDRQAARLVRLYEDAEILILRELSAAIKHGTYEDVNRLLYRDAEVRKLLERARRILTAAGAKTTSMVEELAVAEFKAAMLGVLEDVGRSAEAIPTVAALSAVQVAATGASQAIASTHLRVVREVSDVYRSITAQTVQSSIIAGADHRAAMRHALNQYADRGITAFVDRAGRKWALDSYVDMSVRTMRNQATQEGHLSGYEQAGVELVRASWHTASAPQCYPFQNQLLAISGGAGVREMVDPATGEQVTVHVKDTLRGAISKGYHHPNAILGGEQTIDTFAGTVGASKGTYFGPAFTIRTAKGHKATVSPEHPILTSRGWRTAESIRVGDHLFNTVESDRTVPVIGGEPKLEEMPATVEDEFASLKRYGTSTSATTSGYHFNDDRQFLKGEVDVVMADDCLLPVPDTKIVKETGEVRFVWPDMGRGEAVGHSGLHSLLHGVATPVGGALPQGDAFLLEASPNGGAANPKLGANLLAAEAGFVQVDNFGDVDVAPGLDGRETGSLEALSYRRPGDSEHPSDVCAAVPGVVESDEVVSVEKFIFRGHAYDFQTELGFYALNGIVVHNCRHRDTAYTPGDPTPQVPMDSPAENKRKYKATQQQRYMERQLRRWKRREAVALSPLDRDTARAKTKGWNRRIREHVNNHEHLTRWSHRERPRS</sequence>
<feature type="region of interest" description="Disordered" evidence="1">
    <location>
        <begin position="575"/>
        <end position="602"/>
    </location>
</feature>